<reference evidence="2" key="1">
    <citation type="submission" date="2016-01" db="EMBL/GenBank/DDBJ databases">
        <authorList>
            <person name="Mitreva M."/>
            <person name="Pepin K.H."/>
            <person name="Mihindukulasuriya K.A."/>
            <person name="Fulton R."/>
            <person name="Fronick C."/>
            <person name="O'Laughlin M."/>
            <person name="Miner T."/>
            <person name="Herter B."/>
            <person name="Rosa B.A."/>
            <person name="Cordes M."/>
            <person name="Tomlinson C."/>
            <person name="Wollam A."/>
            <person name="Palsikar V.B."/>
            <person name="Mardis E.R."/>
            <person name="Wilson R.K."/>
        </authorList>
    </citation>
    <scope>NUCLEOTIDE SEQUENCE [LARGE SCALE GENOMIC DNA]</scope>
    <source>
        <strain evidence="2">DNF00896</strain>
    </source>
</reference>
<keyword evidence="2" id="KW-1185">Reference proteome</keyword>
<gene>
    <name evidence="1" type="ORF">HMPREF1866_00775</name>
</gene>
<dbReference type="AlphaFoldDB" id="A0A133ZX25"/>
<comment type="caution">
    <text evidence="1">The sequence shown here is derived from an EMBL/GenBank/DDBJ whole genome shotgun (WGS) entry which is preliminary data.</text>
</comment>
<dbReference type="EMBL" id="LSDA01000020">
    <property type="protein sequence ID" value="KXB59993.1"/>
    <property type="molecule type" value="Genomic_DNA"/>
</dbReference>
<organism evidence="1 2">
    <name type="scientific">Lachnoanaerobaculum saburreum</name>
    <dbReference type="NCBI Taxonomy" id="467210"/>
    <lineage>
        <taxon>Bacteria</taxon>
        <taxon>Bacillati</taxon>
        <taxon>Bacillota</taxon>
        <taxon>Clostridia</taxon>
        <taxon>Lachnospirales</taxon>
        <taxon>Lachnospiraceae</taxon>
        <taxon>Lachnoanaerobaculum</taxon>
    </lineage>
</organism>
<dbReference type="RefSeq" id="WP_060930684.1">
    <property type="nucleotide sequence ID" value="NZ_KQ959781.1"/>
</dbReference>
<sequence>MVYLIADKDLEGQEKIKYYKCFLQELYHDDVECIIEDNKVITPLGFEGKALEEKGREIRKKLMDAKAVYLCREGEVIVLKDSL</sequence>
<evidence type="ECO:0000313" key="2">
    <source>
        <dbReference type="Proteomes" id="UP000070394"/>
    </source>
</evidence>
<proteinExistence type="predicted"/>
<protein>
    <submittedName>
        <fullName evidence="1">Uncharacterized protein</fullName>
    </submittedName>
</protein>
<dbReference type="OrthoDB" id="2060910at2"/>
<evidence type="ECO:0000313" key="1">
    <source>
        <dbReference type="EMBL" id="KXB59993.1"/>
    </source>
</evidence>
<accession>A0A133ZX25</accession>
<dbReference type="Proteomes" id="UP000070394">
    <property type="component" value="Unassembled WGS sequence"/>
</dbReference>
<dbReference type="PATRIC" id="fig|467210.3.peg.766"/>
<dbReference type="STRING" id="467210.HMPREF1866_00775"/>
<name>A0A133ZX25_9FIRM</name>